<evidence type="ECO:0000259" key="2">
    <source>
        <dbReference type="PROSITE" id="PS50157"/>
    </source>
</evidence>
<dbReference type="InterPro" id="IPR013087">
    <property type="entry name" value="Znf_C2H2_type"/>
</dbReference>
<dbReference type="SMART" id="SM00355">
    <property type="entry name" value="ZnF_C2H2"/>
    <property type="match status" value="2"/>
</dbReference>
<dbReference type="EMBL" id="ML994658">
    <property type="protein sequence ID" value="KAF2180448.1"/>
    <property type="molecule type" value="Genomic_DNA"/>
</dbReference>
<dbReference type="AlphaFoldDB" id="A0A6A6DPZ3"/>
<keyword evidence="1" id="KW-0479">Metal-binding</keyword>
<keyword evidence="1" id="KW-0862">Zinc</keyword>
<sequence>MDHDQHFPPEHVQEAEKFAKTYPQRYASALLKFVYSKRTRRNSNTSSVPSINLSTFSRPSFTSSRTSLDTEYALSINTCASSTNTYADSTNVYAISNNTNSISPQPSYQQEPLVRPTPRTIARPNTQTCRPQDLHSEAFSSIPTPMGTPGQGISSRMDTPSEAFIMSPYAQTPVPEIRSPRLPNPSGPYFCTFCPDLRAFRAKSDWKKHETSFHETGEEWPCPVPRCYNVFDRVKDFERHFHRSHFDRQPLALTDIKIELLPREVFACGFEDCKEVFKTMYKDDTEKPEKAWDQRCDHVATHMKYGKTKQQWDHSNVIHNLLRQDATREVFDTLLESIDPSLKSGRPRIAWSEQSEDALANKNTRILRKKLECRDLRLNLDQVVLAALLLRSDLRSNFQLPRGFETPSSDSILRYGEVSREQRQQILQGTRTRLLQQQIETATAGMLTAVNAAHAPPLCPPPSCPLPPLPARPHQSGAMAYIDQSMNEPVGKRFSFQMDLDAPDVFPGPQPYSQVPMPLSTIDQQMRVAEEYGPGFLTPDHYHSTPDLNFGTRNPSTPTLDHSVSHPDPAIHPLHTAYPAWSLGLNPIEQSAHHSKPNILRRMIGHGTPQYAPSPKNQRLPDDEVWHTKSQHKKQGLHLAGKYWV</sequence>
<protein>
    <recommendedName>
        <fullName evidence="2">C2H2-type domain-containing protein</fullName>
    </recommendedName>
</protein>
<evidence type="ECO:0000256" key="1">
    <source>
        <dbReference type="PROSITE-ProRule" id="PRU00042"/>
    </source>
</evidence>
<proteinExistence type="predicted"/>
<dbReference type="Proteomes" id="UP000800200">
    <property type="component" value="Unassembled WGS sequence"/>
</dbReference>
<dbReference type="OrthoDB" id="654211at2759"/>
<gene>
    <name evidence="3" type="ORF">K469DRAFT_753419</name>
</gene>
<dbReference type="PROSITE" id="PS50157">
    <property type="entry name" value="ZINC_FINGER_C2H2_2"/>
    <property type="match status" value="1"/>
</dbReference>
<organism evidence="3 4">
    <name type="scientific">Zopfia rhizophila CBS 207.26</name>
    <dbReference type="NCBI Taxonomy" id="1314779"/>
    <lineage>
        <taxon>Eukaryota</taxon>
        <taxon>Fungi</taxon>
        <taxon>Dikarya</taxon>
        <taxon>Ascomycota</taxon>
        <taxon>Pezizomycotina</taxon>
        <taxon>Dothideomycetes</taxon>
        <taxon>Dothideomycetes incertae sedis</taxon>
        <taxon>Zopfiaceae</taxon>
        <taxon>Zopfia</taxon>
    </lineage>
</organism>
<reference evidence="3" key="1">
    <citation type="journal article" date="2020" name="Stud. Mycol.">
        <title>101 Dothideomycetes genomes: a test case for predicting lifestyles and emergence of pathogens.</title>
        <authorList>
            <person name="Haridas S."/>
            <person name="Albert R."/>
            <person name="Binder M."/>
            <person name="Bloem J."/>
            <person name="Labutti K."/>
            <person name="Salamov A."/>
            <person name="Andreopoulos B."/>
            <person name="Baker S."/>
            <person name="Barry K."/>
            <person name="Bills G."/>
            <person name="Bluhm B."/>
            <person name="Cannon C."/>
            <person name="Castanera R."/>
            <person name="Culley D."/>
            <person name="Daum C."/>
            <person name="Ezra D."/>
            <person name="Gonzalez J."/>
            <person name="Henrissat B."/>
            <person name="Kuo A."/>
            <person name="Liang C."/>
            <person name="Lipzen A."/>
            <person name="Lutzoni F."/>
            <person name="Magnuson J."/>
            <person name="Mondo S."/>
            <person name="Nolan M."/>
            <person name="Ohm R."/>
            <person name="Pangilinan J."/>
            <person name="Park H.-J."/>
            <person name="Ramirez L."/>
            <person name="Alfaro M."/>
            <person name="Sun H."/>
            <person name="Tritt A."/>
            <person name="Yoshinaga Y."/>
            <person name="Zwiers L.-H."/>
            <person name="Turgeon B."/>
            <person name="Goodwin S."/>
            <person name="Spatafora J."/>
            <person name="Crous P."/>
            <person name="Grigoriev I."/>
        </authorList>
    </citation>
    <scope>NUCLEOTIDE SEQUENCE</scope>
    <source>
        <strain evidence="3">CBS 207.26</strain>
    </source>
</reference>
<name>A0A6A6DPZ3_9PEZI</name>
<dbReference type="GO" id="GO:0008270">
    <property type="term" value="F:zinc ion binding"/>
    <property type="evidence" value="ECO:0007669"/>
    <property type="project" value="UniProtKB-KW"/>
</dbReference>
<dbReference type="PROSITE" id="PS00028">
    <property type="entry name" value="ZINC_FINGER_C2H2_1"/>
    <property type="match status" value="1"/>
</dbReference>
<evidence type="ECO:0000313" key="4">
    <source>
        <dbReference type="Proteomes" id="UP000800200"/>
    </source>
</evidence>
<evidence type="ECO:0000313" key="3">
    <source>
        <dbReference type="EMBL" id="KAF2180448.1"/>
    </source>
</evidence>
<keyword evidence="1" id="KW-0863">Zinc-finger</keyword>
<keyword evidence="4" id="KW-1185">Reference proteome</keyword>
<feature type="domain" description="C2H2-type" evidence="2">
    <location>
        <begin position="220"/>
        <end position="250"/>
    </location>
</feature>
<accession>A0A6A6DPZ3</accession>